<dbReference type="EMBL" id="CAJNOQ010009098">
    <property type="protein sequence ID" value="CAF1215469.1"/>
    <property type="molecule type" value="Genomic_DNA"/>
</dbReference>
<proteinExistence type="predicted"/>
<protein>
    <submittedName>
        <fullName evidence="1">Uncharacterized protein</fullName>
    </submittedName>
</protein>
<dbReference type="Proteomes" id="UP000663829">
    <property type="component" value="Unassembled WGS sequence"/>
</dbReference>
<reference evidence="1" key="1">
    <citation type="submission" date="2021-02" db="EMBL/GenBank/DDBJ databases">
        <authorList>
            <person name="Nowell W R."/>
        </authorList>
    </citation>
    <scope>NUCLEOTIDE SEQUENCE</scope>
</reference>
<accession>A0A814XKU6</accession>
<evidence type="ECO:0000313" key="2">
    <source>
        <dbReference type="EMBL" id="CAF3979277.1"/>
    </source>
</evidence>
<name>A0A814XKU6_9BILA</name>
<comment type="caution">
    <text evidence="1">The sequence shown here is derived from an EMBL/GenBank/DDBJ whole genome shotgun (WGS) entry which is preliminary data.</text>
</comment>
<evidence type="ECO:0000313" key="1">
    <source>
        <dbReference type="EMBL" id="CAF1215469.1"/>
    </source>
</evidence>
<dbReference type="Proteomes" id="UP000681722">
    <property type="component" value="Unassembled WGS sequence"/>
</dbReference>
<organism evidence="1 3">
    <name type="scientific">Didymodactylos carnosus</name>
    <dbReference type="NCBI Taxonomy" id="1234261"/>
    <lineage>
        <taxon>Eukaryota</taxon>
        <taxon>Metazoa</taxon>
        <taxon>Spiralia</taxon>
        <taxon>Gnathifera</taxon>
        <taxon>Rotifera</taxon>
        <taxon>Eurotatoria</taxon>
        <taxon>Bdelloidea</taxon>
        <taxon>Philodinida</taxon>
        <taxon>Philodinidae</taxon>
        <taxon>Didymodactylos</taxon>
    </lineage>
</organism>
<keyword evidence="3" id="KW-1185">Reference proteome</keyword>
<dbReference type="AlphaFoldDB" id="A0A814XKU6"/>
<feature type="non-terminal residue" evidence="1">
    <location>
        <position position="1"/>
    </location>
</feature>
<gene>
    <name evidence="1" type="ORF">GPM918_LOCUS24427</name>
    <name evidence="2" type="ORF">SRO942_LOCUS24426</name>
</gene>
<evidence type="ECO:0000313" key="3">
    <source>
        <dbReference type="Proteomes" id="UP000663829"/>
    </source>
</evidence>
<dbReference type="EMBL" id="CAJOBC010009099">
    <property type="protein sequence ID" value="CAF3979277.1"/>
    <property type="molecule type" value="Genomic_DNA"/>
</dbReference>
<sequence>EYITDVNCMYERLRELNQKLTHTGVEHLTGYISKLKTFTGEHWISDPLKTLVDVCEGRGMGSRNREKKYNSQVPLTSFTDIIQPESETAVYLQSLIVYVPFNNTVKHILTETFTKWTNNHAKLQMTLFYNRSLSDALSTLSENLSKVGNIGIEIMASLHREQEVNKGQIGQYTAKLNQMEHQVLEIRLSAVGVVRKLLEEIEI</sequence>